<organism evidence="2 3">
    <name type="scientific">phocid gammaherpesvirus 3</name>
    <dbReference type="NCBI Taxonomy" id="2560643"/>
    <lineage>
        <taxon>Viruses</taxon>
        <taxon>Duplodnaviria</taxon>
        <taxon>Heunggongvirae</taxon>
        <taxon>Peploviricota</taxon>
        <taxon>Herviviricetes</taxon>
        <taxon>Herpesvirales</taxon>
        <taxon>Orthoherpesviridae</taxon>
        <taxon>Gammaherpesvirinae</taxon>
        <taxon>Percavirus</taxon>
        <taxon>Percavirus phocidgamma3</taxon>
    </lineage>
</organism>
<accession>A0A0R5ZDT2</accession>
<name>A0A0R5ZDT2_9GAMA</name>
<reference evidence="2" key="1">
    <citation type="submission" date="2014-11" db="EMBL/GenBank/DDBJ databases">
        <title>Gammaherpesviruses are widespread among seal species in Canada.</title>
        <authorList>
            <person name="Bellehumeur C."/>
            <person name="Nielsen O."/>
            <person name="Measures L."/>
            <person name="Harwood L."/>
            <person name="Boyle B."/>
            <person name="Gagnon C.A."/>
        </authorList>
    </citation>
    <scope>NUCLEOTIDE SEQUENCE [LARGE SCALE GENOMIC DNA]</scope>
    <source>
        <strain evidence="2">FMV04-1493874</strain>
    </source>
</reference>
<dbReference type="InterPro" id="IPR008550">
    <property type="entry name" value="Herpesvirus_BRRF2-like"/>
</dbReference>
<dbReference type="EMBL" id="KP136799">
    <property type="protein sequence ID" value="AJG42972.1"/>
    <property type="molecule type" value="Genomic_DNA"/>
</dbReference>
<proteinExistence type="predicted"/>
<sequence length="527" mass="59567">MASEISLPVVGVSSENEDLWKSHLNTYFTEGRLSASLTKLKAFFGKEGDLGLLASLVILQAGYGASQKHTHKTSIIDEARKSRETAVFLYKKLKDHEHGSGIDLIFTDCKERLCLILEEDCGCVECAHTIQQIQNSHHNSTPPKLNPHVRQCNSHDVLMWLHNSVVLNLDINLMEQDIEALYENPSDFKDFSTGLHGELALLTSCLNFCWLFYMLQHFITLEFSVLEECMQNTCEKLKLSTDTSVVAVIKFLLHYVKDMEAKYSVVKVNIYHLGNSSAKLKDSLQQPASLPPCTVSRVLEMKSSHSGGVQPISWPSQAVTQFKHKFQKTFHKMQHKLQSLHLTPPPLSEGASKHDQSNEDDSQLQSSDDEDEEEPQLLISDDEDEEVISDDEDEEEPQLMISDDEDENDDKYEEEDDKPQLLISHAEEEQGEKSVLVLDTDKNKPSLPVVYEEDEDFGEEKDSNLETSENTASLSHLAQSSAENTSKLKRREIKKQLSGDVTTKVGKGGERDEKHDSKTFGYYREES</sequence>
<feature type="region of interest" description="Disordered" evidence="1">
    <location>
        <begin position="334"/>
        <end position="527"/>
    </location>
</feature>
<evidence type="ECO:0000313" key="2">
    <source>
        <dbReference type="EMBL" id="AJG42972.1"/>
    </source>
</evidence>
<feature type="compositionally biased region" description="Polar residues" evidence="1">
    <location>
        <begin position="465"/>
        <end position="485"/>
    </location>
</feature>
<keyword evidence="3" id="KW-1185">Reference proteome</keyword>
<dbReference type="Proteomes" id="UP000296355">
    <property type="component" value="Segment"/>
</dbReference>
<feature type="compositionally biased region" description="Basic and acidic residues" evidence="1">
    <location>
        <begin position="507"/>
        <end position="527"/>
    </location>
</feature>
<dbReference type="GeneID" id="65099493"/>
<dbReference type="KEGG" id="vg:65099493"/>
<dbReference type="Pfam" id="PF05734">
    <property type="entry name" value="DUF832"/>
    <property type="match status" value="1"/>
</dbReference>
<feature type="compositionally biased region" description="Acidic residues" evidence="1">
    <location>
        <begin position="358"/>
        <end position="417"/>
    </location>
</feature>
<evidence type="ECO:0000313" key="3">
    <source>
        <dbReference type="Proteomes" id="UP000296355"/>
    </source>
</evidence>
<protein>
    <submittedName>
        <fullName evidence="2">Glycoprotein L</fullName>
    </submittedName>
</protein>
<evidence type="ECO:0000256" key="1">
    <source>
        <dbReference type="SAM" id="MobiDB-lite"/>
    </source>
</evidence>
<dbReference type="RefSeq" id="YP_010084503.1">
    <property type="nucleotide sequence ID" value="NC_055139.1"/>
</dbReference>